<feature type="domain" description="DUF6534" evidence="2">
    <location>
        <begin position="31"/>
        <end position="96"/>
    </location>
</feature>
<dbReference type="Proteomes" id="UP000799118">
    <property type="component" value="Unassembled WGS sequence"/>
</dbReference>
<accession>A0A6A4GLJ0</accession>
<protein>
    <recommendedName>
        <fullName evidence="2">DUF6534 domain-containing protein</fullName>
    </recommendedName>
</protein>
<keyword evidence="1" id="KW-1133">Transmembrane helix</keyword>
<dbReference type="Pfam" id="PF20152">
    <property type="entry name" value="DUF6534"/>
    <property type="match status" value="1"/>
</dbReference>
<evidence type="ECO:0000259" key="2">
    <source>
        <dbReference type="Pfam" id="PF20152"/>
    </source>
</evidence>
<keyword evidence="4" id="KW-1185">Reference proteome</keyword>
<organism evidence="3 4">
    <name type="scientific">Gymnopus androsaceus JB14</name>
    <dbReference type="NCBI Taxonomy" id="1447944"/>
    <lineage>
        <taxon>Eukaryota</taxon>
        <taxon>Fungi</taxon>
        <taxon>Dikarya</taxon>
        <taxon>Basidiomycota</taxon>
        <taxon>Agaricomycotina</taxon>
        <taxon>Agaricomycetes</taxon>
        <taxon>Agaricomycetidae</taxon>
        <taxon>Agaricales</taxon>
        <taxon>Marasmiineae</taxon>
        <taxon>Omphalotaceae</taxon>
        <taxon>Gymnopus</taxon>
    </lineage>
</organism>
<evidence type="ECO:0000313" key="3">
    <source>
        <dbReference type="EMBL" id="KAE9386094.1"/>
    </source>
</evidence>
<proteinExistence type="predicted"/>
<keyword evidence="1" id="KW-0812">Transmembrane</keyword>
<dbReference type="OrthoDB" id="3270417at2759"/>
<sequence>MNLENILEGTFEALETSMPVKILGGFYLGLAAICDMTITACLCFFLHCGKSGFKPLLQALNVIFYYSRQDLTWTMFHFCLSKVYTISLLATLNRRDRLNNRVETMFYDISAALQLEQSQISGLHFMETSNIQQEIPLDCSMKYQADLTQPGDAFQV</sequence>
<evidence type="ECO:0000313" key="4">
    <source>
        <dbReference type="Proteomes" id="UP000799118"/>
    </source>
</evidence>
<dbReference type="InterPro" id="IPR045339">
    <property type="entry name" value="DUF6534"/>
</dbReference>
<reference evidence="3" key="1">
    <citation type="journal article" date="2019" name="Environ. Microbiol.">
        <title>Fungal ecological strategies reflected in gene transcription - a case study of two litter decomposers.</title>
        <authorList>
            <person name="Barbi F."/>
            <person name="Kohler A."/>
            <person name="Barry K."/>
            <person name="Baskaran P."/>
            <person name="Daum C."/>
            <person name="Fauchery L."/>
            <person name="Ihrmark K."/>
            <person name="Kuo A."/>
            <person name="LaButti K."/>
            <person name="Lipzen A."/>
            <person name="Morin E."/>
            <person name="Grigoriev I.V."/>
            <person name="Henrissat B."/>
            <person name="Lindahl B."/>
            <person name="Martin F."/>
        </authorList>
    </citation>
    <scope>NUCLEOTIDE SEQUENCE</scope>
    <source>
        <strain evidence="3">JB14</strain>
    </source>
</reference>
<dbReference type="AlphaFoldDB" id="A0A6A4GLJ0"/>
<evidence type="ECO:0000256" key="1">
    <source>
        <dbReference type="SAM" id="Phobius"/>
    </source>
</evidence>
<name>A0A6A4GLJ0_9AGAR</name>
<gene>
    <name evidence="3" type="ORF">BT96DRAFT_949378</name>
</gene>
<dbReference type="EMBL" id="ML769913">
    <property type="protein sequence ID" value="KAE9386094.1"/>
    <property type="molecule type" value="Genomic_DNA"/>
</dbReference>
<keyword evidence="1" id="KW-0472">Membrane</keyword>
<feature type="transmembrane region" description="Helical" evidence="1">
    <location>
        <begin position="26"/>
        <end position="46"/>
    </location>
</feature>